<dbReference type="Proteomes" id="UP000095281">
    <property type="component" value="Unplaced"/>
</dbReference>
<sequence>MTHIPVDLDKIDWDPFLASQDGGARTDMPEGSRYFQGTRYQRGFGLFGTVGRFLMPIVKNLATSAGQEAVNAGKNILEDVSQGRSVSEALKQHGSEGLQKVGKKLQQCGKGKRKRKPKQKLIIENLGKKGRRHRDQLSLEDF</sequence>
<feature type="compositionally biased region" description="Basic residues" evidence="1">
    <location>
        <begin position="110"/>
        <end position="119"/>
    </location>
</feature>
<evidence type="ECO:0000313" key="3">
    <source>
        <dbReference type="WBParaSite" id="MhA1_Contig2549.frz3.gene6"/>
    </source>
</evidence>
<feature type="compositionally biased region" description="Low complexity" evidence="1">
    <location>
        <begin position="97"/>
        <end position="109"/>
    </location>
</feature>
<accession>A0A1I8BJI2</accession>
<evidence type="ECO:0000313" key="2">
    <source>
        <dbReference type="Proteomes" id="UP000095281"/>
    </source>
</evidence>
<dbReference type="WBParaSite" id="MhA1_Contig2549.frz3.gene6">
    <property type="protein sequence ID" value="MhA1_Contig2549.frz3.gene6"/>
    <property type="gene ID" value="MhA1_Contig2549.frz3.gene6"/>
</dbReference>
<organism evidence="2 3">
    <name type="scientific">Meloidogyne hapla</name>
    <name type="common">Root-knot nematode worm</name>
    <dbReference type="NCBI Taxonomy" id="6305"/>
    <lineage>
        <taxon>Eukaryota</taxon>
        <taxon>Metazoa</taxon>
        <taxon>Ecdysozoa</taxon>
        <taxon>Nematoda</taxon>
        <taxon>Chromadorea</taxon>
        <taxon>Rhabditida</taxon>
        <taxon>Tylenchina</taxon>
        <taxon>Tylenchomorpha</taxon>
        <taxon>Tylenchoidea</taxon>
        <taxon>Meloidogynidae</taxon>
        <taxon>Meloidogyninae</taxon>
        <taxon>Meloidogyne</taxon>
    </lineage>
</organism>
<feature type="region of interest" description="Disordered" evidence="1">
    <location>
        <begin position="89"/>
        <end position="142"/>
    </location>
</feature>
<keyword evidence="2" id="KW-1185">Reference proteome</keyword>
<proteinExistence type="predicted"/>
<protein>
    <submittedName>
        <fullName evidence="3">Uncharacterized protein</fullName>
    </submittedName>
</protein>
<dbReference type="OMA" id="NIMNDVR"/>
<evidence type="ECO:0000256" key="1">
    <source>
        <dbReference type="SAM" id="MobiDB-lite"/>
    </source>
</evidence>
<reference evidence="3" key="1">
    <citation type="submission" date="2016-11" db="UniProtKB">
        <authorList>
            <consortium name="WormBaseParasite"/>
        </authorList>
    </citation>
    <scope>IDENTIFICATION</scope>
</reference>
<name>A0A1I8BJI2_MELHA</name>
<dbReference type="AlphaFoldDB" id="A0A1I8BJI2"/>